<dbReference type="Proteomes" id="UP000499080">
    <property type="component" value="Unassembled WGS sequence"/>
</dbReference>
<keyword evidence="2" id="KW-1185">Reference proteome</keyword>
<comment type="caution">
    <text evidence="1">The sequence shown here is derived from an EMBL/GenBank/DDBJ whole genome shotgun (WGS) entry which is preliminary data.</text>
</comment>
<gene>
    <name evidence="1" type="ORF">AVEN_142480_1</name>
</gene>
<accession>A0A4Y2DSX0</accession>
<reference evidence="1 2" key="1">
    <citation type="journal article" date="2019" name="Sci. Rep.">
        <title>Orb-weaving spider Araneus ventricosus genome elucidates the spidroin gene catalogue.</title>
        <authorList>
            <person name="Kono N."/>
            <person name="Nakamura H."/>
            <person name="Ohtoshi R."/>
            <person name="Moran D.A.P."/>
            <person name="Shinohara A."/>
            <person name="Yoshida Y."/>
            <person name="Fujiwara M."/>
            <person name="Mori M."/>
            <person name="Tomita M."/>
            <person name="Arakawa K."/>
        </authorList>
    </citation>
    <scope>NUCLEOTIDE SEQUENCE [LARGE SCALE GENOMIC DNA]</scope>
</reference>
<sequence length="129" mass="14500">MRTTPEPASHSPKFRDISTEGHLTLDVIFAVHQARYKARRNQVVNIELSSSEAEILPPDHQDPKCFLKFCSCFRFLAGYVVIARTASAPFSTVTFQLWLKLGLTLRVMRPTTQKGSSAFLSRGLESLMV</sequence>
<name>A0A4Y2DSX0_ARAVE</name>
<dbReference type="AlphaFoldDB" id="A0A4Y2DSX0"/>
<proteinExistence type="predicted"/>
<evidence type="ECO:0000313" key="2">
    <source>
        <dbReference type="Proteomes" id="UP000499080"/>
    </source>
</evidence>
<dbReference type="EMBL" id="BGPR01000419">
    <property type="protein sequence ID" value="GBM19229.1"/>
    <property type="molecule type" value="Genomic_DNA"/>
</dbReference>
<protein>
    <submittedName>
        <fullName evidence="1">Uncharacterized protein</fullName>
    </submittedName>
</protein>
<organism evidence="1 2">
    <name type="scientific">Araneus ventricosus</name>
    <name type="common">Orbweaver spider</name>
    <name type="synonym">Epeira ventricosa</name>
    <dbReference type="NCBI Taxonomy" id="182803"/>
    <lineage>
        <taxon>Eukaryota</taxon>
        <taxon>Metazoa</taxon>
        <taxon>Ecdysozoa</taxon>
        <taxon>Arthropoda</taxon>
        <taxon>Chelicerata</taxon>
        <taxon>Arachnida</taxon>
        <taxon>Araneae</taxon>
        <taxon>Araneomorphae</taxon>
        <taxon>Entelegynae</taxon>
        <taxon>Araneoidea</taxon>
        <taxon>Araneidae</taxon>
        <taxon>Araneus</taxon>
    </lineage>
</organism>
<evidence type="ECO:0000313" key="1">
    <source>
        <dbReference type="EMBL" id="GBM19229.1"/>
    </source>
</evidence>